<evidence type="ECO:0008006" key="5">
    <source>
        <dbReference type="Google" id="ProtNLM"/>
    </source>
</evidence>
<evidence type="ECO:0000313" key="3">
    <source>
        <dbReference type="EMBL" id="MDR7135794.1"/>
    </source>
</evidence>
<keyword evidence="2" id="KW-0472">Membrane</keyword>
<keyword evidence="2" id="KW-1133">Transmembrane helix</keyword>
<feature type="compositionally biased region" description="Low complexity" evidence="1">
    <location>
        <begin position="339"/>
        <end position="403"/>
    </location>
</feature>
<dbReference type="RefSeq" id="WP_310063782.1">
    <property type="nucleotide sequence ID" value="NZ_JAVDVY010000003.1"/>
</dbReference>
<feature type="compositionally biased region" description="Low complexity" evidence="1">
    <location>
        <begin position="151"/>
        <end position="185"/>
    </location>
</feature>
<evidence type="ECO:0000256" key="2">
    <source>
        <dbReference type="SAM" id="Phobius"/>
    </source>
</evidence>
<feature type="region of interest" description="Disordered" evidence="1">
    <location>
        <begin position="331"/>
        <end position="457"/>
    </location>
</feature>
<feature type="region of interest" description="Disordered" evidence="1">
    <location>
        <begin position="532"/>
        <end position="563"/>
    </location>
</feature>
<evidence type="ECO:0000256" key="1">
    <source>
        <dbReference type="SAM" id="MobiDB-lite"/>
    </source>
</evidence>
<proteinExistence type="predicted"/>
<gene>
    <name evidence="3" type="ORF">J2X06_003012</name>
</gene>
<feature type="compositionally biased region" description="Basic and acidic residues" evidence="1">
    <location>
        <begin position="409"/>
        <end position="421"/>
    </location>
</feature>
<keyword evidence="4" id="KW-1185">Reference proteome</keyword>
<feature type="region of interest" description="Disordered" evidence="1">
    <location>
        <begin position="148"/>
        <end position="185"/>
    </location>
</feature>
<accession>A0ABU1WDV5</accession>
<reference evidence="3 4" key="1">
    <citation type="submission" date="2023-07" db="EMBL/GenBank/DDBJ databases">
        <title>Sorghum-associated microbial communities from plants grown in Nebraska, USA.</title>
        <authorList>
            <person name="Schachtman D."/>
        </authorList>
    </citation>
    <scope>NUCLEOTIDE SEQUENCE [LARGE SCALE GENOMIC DNA]</scope>
    <source>
        <strain evidence="3 4">BE198</strain>
    </source>
</reference>
<protein>
    <recommendedName>
        <fullName evidence="5">Transmembrane repetitive protein</fullName>
    </recommendedName>
</protein>
<organism evidence="3 4">
    <name type="scientific">Lysobacter niastensis</name>
    <dbReference type="NCBI Taxonomy" id="380629"/>
    <lineage>
        <taxon>Bacteria</taxon>
        <taxon>Pseudomonadati</taxon>
        <taxon>Pseudomonadota</taxon>
        <taxon>Gammaproteobacteria</taxon>
        <taxon>Lysobacterales</taxon>
        <taxon>Lysobacteraceae</taxon>
        <taxon>Lysobacter</taxon>
    </lineage>
</organism>
<feature type="region of interest" description="Disordered" evidence="1">
    <location>
        <begin position="299"/>
        <end position="318"/>
    </location>
</feature>
<comment type="caution">
    <text evidence="3">The sequence shown here is derived from an EMBL/GenBank/DDBJ whole genome shotgun (WGS) entry which is preliminary data.</text>
</comment>
<dbReference type="EMBL" id="JAVDVY010000003">
    <property type="protein sequence ID" value="MDR7135794.1"/>
    <property type="molecule type" value="Genomic_DNA"/>
</dbReference>
<name>A0ABU1WDV5_9GAMM</name>
<feature type="compositionally biased region" description="Pro residues" evidence="1">
    <location>
        <begin position="300"/>
        <end position="316"/>
    </location>
</feature>
<keyword evidence="2" id="KW-0812">Transmembrane</keyword>
<sequence>MFSAADLILALQRRMLLRSPQRRRPAGEFPPGWQSWFEQMRERVGAITGATSEAIVAEFLQRPLTVPPRRADELTRWQAFATLWRQQWHPPEPEERKVRWVAGIVSALWHLFFGALLIWLMYLRFMALGTPAQGDNVVQVEYIGQGTPREAGGPVQPAAPAAPVQRQPAPKPATPGQAPAVAAAPQTNVAEPDMVPSLDMPPPEVVQRNVPEPAPTAEQPVTVSEPVPSAPTVFVLPPTRRRVEEPAVASPDLSVEPRQVQAVEVPEPVQARTREIPQRAIEAPAISTRVPEVAAREIPAPLPRPSLPEVTPPPTAAPELRATIPSVRTAEIPTPQTPAPVAAAPPSTTTGTPAAAATPTAPIAPASTAPGAASAQQAPAQTAPARPATTAGTGPKPVATPGGWPSPTRGDDWGDSTRDRPGGPSGQQPGLYNPDGSVRMAETPGSAAPGEPPGTVTEEIKDLDRAGTWLKRKPTDYEPTAFDKYWRPSETLLQEWVRKSIRRVLIPIPGSSKRIVCDVTLLAFGGGCGIVDPNLNDQPAGARPPPDIPFKPALQEDNGSVKP</sequence>
<dbReference type="Proteomes" id="UP001251524">
    <property type="component" value="Unassembled WGS sequence"/>
</dbReference>
<evidence type="ECO:0000313" key="4">
    <source>
        <dbReference type="Proteomes" id="UP001251524"/>
    </source>
</evidence>
<feature type="transmembrane region" description="Helical" evidence="2">
    <location>
        <begin position="100"/>
        <end position="122"/>
    </location>
</feature>